<evidence type="ECO:0000259" key="13">
    <source>
        <dbReference type="PROSITE" id="PS50089"/>
    </source>
</evidence>
<evidence type="ECO:0000313" key="15">
    <source>
        <dbReference type="EnsemblMetazoa" id="CapteP184398"/>
    </source>
</evidence>
<dbReference type="Proteomes" id="UP000014760">
    <property type="component" value="Unassembled WGS sequence"/>
</dbReference>
<evidence type="ECO:0000256" key="4">
    <source>
        <dbReference type="ARBA" id="ARBA00022741"/>
    </source>
</evidence>
<dbReference type="CDD" id="cd06630">
    <property type="entry name" value="STKc_MEKK1"/>
    <property type="match status" value="1"/>
</dbReference>
<dbReference type="PROSITE" id="PS01359">
    <property type="entry name" value="ZF_PHD_1"/>
    <property type="match status" value="1"/>
</dbReference>
<evidence type="ECO:0000256" key="7">
    <source>
        <dbReference type="ARBA" id="ARBA00022833"/>
    </source>
</evidence>
<keyword evidence="2" id="KW-0808">Transferase</keyword>
<feature type="compositionally biased region" description="Polar residues" evidence="11">
    <location>
        <begin position="557"/>
        <end position="569"/>
    </location>
</feature>
<dbReference type="SUPFAM" id="SSF48371">
    <property type="entry name" value="ARM repeat"/>
    <property type="match status" value="1"/>
</dbReference>
<dbReference type="PROSITE" id="PS50011">
    <property type="entry name" value="PROTEIN_KINASE_DOM"/>
    <property type="match status" value="1"/>
</dbReference>
<feature type="binding site" evidence="10">
    <location>
        <position position="773"/>
    </location>
    <ligand>
        <name>ATP</name>
        <dbReference type="ChEBI" id="CHEBI:30616"/>
    </ligand>
</feature>
<evidence type="ECO:0000256" key="5">
    <source>
        <dbReference type="ARBA" id="ARBA00022771"/>
    </source>
</evidence>
<evidence type="ECO:0000256" key="8">
    <source>
        <dbReference type="ARBA" id="ARBA00022840"/>
    </source>
</evidence>
<evidence type="ECO:0000256" key="1">
    <source>
        <dbReference type="ARBA" id="ARBA00022527"/>
    </source>
</evidence>
<feature type="domain" description="RING-type" evidence="13">
    <location>
        <begin position="29"/>
        <end position="78"/>
    </location>
</feature>
<feature type="region of interest" description="Disordered" evidence="11">
    <location>
        <begin position="586"/>
        <end position="623"/>
    </location>
</feature>
<proteinExistence type="predicted"/>
<keyword evidence="6" id="KW-0418">Kinase</keyword>
<evidence type="ECO:0000256" key="11">
    <source>
        <dbReference type="SAM" id="MobiDB-lite"/>
    </source>
</evidence>
<reference evidence="16" key="1">
    <citation type="submission" date="2012-12" db="EMBL/GenBank/DDBJ databases">
        <authorList>
            <person name="Hellsten U."/>
            <person name="Grimwood J."/>
            <person name="Chapman J.A."/>
            <person name="Shapiro H."/>
            <person name="Aerts A."/>
            <person name="Otillar R.P."/>
            <person name="Terry A.Y."/>
            <person name="Boore J.L."/>
            <person name="Simakov O."/>
            <person name="Marletaz F."/>
            <person name="Cho S.-J."/>
            <person name="Edsinger-Gonzales E."/>
            <person name="Havlak P."/>
            <person name="Kuo D.-H."/>
            <person name="Larsson T."/>
            <person name="Lv J."/>
            <person name="Arendt D."/>
            <person name="Savage R."/>
            <person name="Osoegawa K."/>
            <person name="de Jong P."/>
            <person name="Lindberg D.R."/>
            <person name="Seaver E.C."/>
            <person name="Weisblat D.A."/>
            <person name="Putnam N.H."/>
            <person name="Grigoriev I.V."/>
            <person name="Rokhsar D.S."/>
        </authorList>
    </citation>
    <scope>NUCLEOTIDE SEQUENCE</scope>
    <source>
        <strain evidence="16">I ESC-2004</strain>
    </source>
</reference>
<dbReference type="CDD" id="cd16494">
    <property type="entry name" value="RING-CH-C4HC3_ZSWM2"/>
    <property type="match status" value="1"/>
</dbReference>
<dbReference type="PROSITE" id="PS00108">
    <property type="entry name" value="PROTEIN_KINASE_ST"/>
    <property type="match status" value="1"/>
</dbReference>
<evidence type="ECO:0000313" key="14">
    <source>
        <dbReference type="EMBL" id="ELU13287.1"/>
    </source>
</evidence>
<reference evidence="14 16" key="2">
    <citation type="journal article" date="2013" name="Nature">
        <title>Insights into bilaterian evolution from three spiralian genomes.</title>
        <authorList>
            <person name="Simakov O."/>
            <person name="Marletaz F."/>
            <person name="Cho S.J."/>
            <person name="Edsinger-Gonzales E."/>
            <person name="Havlak P."/>
            <person name="Hellsten U."/>
            <person name="Kuo D.H."/>
            <person name="Larsson T."/>
            <person name="Lv J."/>
            <person name="Arendt D."/>
            <person name="Savage R."/>
            <person name="Osoegawa K."/>
            <person name="de Jong P."/>
            <person name="Grimwood J."/>
            <person name="Chapman J.A."/>
            <person name="Shapiro H."/>
            <person name="Aerts A."/>
            <person name="Otillar R.P."/>
            <person name="Terry A.Y."/>
            <person name="Boore J.L."/>
            <person name="Grigoriev I.V."/>
            <person name="Lindberg D.R."/>
            <person name="Seaver E.C."/>
            <person name="Weisblat D.A."/>
            <person name="Putnam N.H."/>
            <person name="Rokhsar D.S."/>
        </authorList>
    </citation>
    <scope>NUCLEOTIDE SEQUENCE</scope>
    <source>
        <strain evidence="14 16">I ESC-2004</strain>
    </source>
</reference>
<dbReference type="Pfam" id="PF00069">
    <property type="entry name" value="Pkinase"/>
    <property type="match status" value="1"/>
</dbReference>
<dbReference type="HOGENOM" id="CLU_005805_0_0_1"/>
<dbReference type="InterPro" id="IPR013083">
    <property type="entry name" value="Znf_RING/FYVE/PHD"/>
</dbReference>
<keyword evidence="4 10" id="KW-0547">Nucleotide-binding</keyword>
<dbReference type="EMBL" id="KB295343">
    <property type="protein sequence ID" value="ELU13287.1"/>
    <property type="molecule type" value="Genomic_DNA"/>
</dbReference>
<feature type="compositionally biased region" description="Acidic residues" evidence="11">
    <location>
        <begin position="14"/>
        <end position="23"/>
    </location>
</feature>
<feature type="compositionally biased region" description="Polar residues" evidence="11">
    <location>
        <begin position="659"/>
        <end position="673"/>
    </location>
</feature>
<dbReference type="PANTHER" id="PTHR11584">
    <property type="entry name" value="SERINE/THREONINE PROTEIN KINASE"/>
    <property type="match status" value="1"/>
</dbReference>
<keyword evidence="3" id="KW-0479">Metal-binding</keyword>
<dbReference type="FunFam" id="1.10.510.10:FF:000286">
    <property type="entry name" value="Mitogen-activated protein kinase kinase kinase 1 (Predicted)"/>
    <property type="match status" value="1"/>
</dbReference>
<dbReference type="InterPro" id="IPR011009">
    <property type="entry name" value="Kinase-like_dom_sf"/>
</dbReference>
<evidence type="ECO:0000256" key="9">
    <source>
        <dbReference type="PROSITE-ProRule" id="PRU00175"/>
    </source>
</evidence>
<keyword evidence="1" id="KW-0723">Serine/threonine-protein kinase</keyword>
<dbReference type="SMART" id="SM00220">
    <property type="entry name" value="S_TKc"/>
    <property type="match status" value="1"/>
</dbReference>
<dbReference type="EMBL" id="AMQN01005177">
    <property type="status" value="NOT_ANNOTATED_CDS"/>
    <property type="molecule type" value="Genomic_DNA"/>
</dbReference>
<dbReference type="SUPFAM" id="SSF56112">
    <property type="entry name" value="Protein kinase-like (PK-like)"/>
    <property type="match status" value="1"/>
</dbReference>
<evidence type="ECO:0000259" key="12">
    <source>
        <dbReference type="PROSITE" id="PS50011"/>
    </source>
</evidence>
<dbReference type="GO" id="GO:0004674">
    <property type="term" value="F:protein serine/threonine kinase activity"/>
    <property type="evidence" value="ECO:0007669"/>
    <property type="project" value="UniProtKB-KW"/>
</dbReference>
<organism evidence="14">
    <name type="scientific">Capitella teleta</name>
    <name type="common">Polychaete worm</name>
    <dbReference type="NCBI Taxonomy" id="283909"/>
    <lineage>
        <taxon>Eukaryota</taxon>
        <taxon>Metazoa</taxon>
        <taxon>Spiralia</taxon>
        <taxon>Lophotrochozoa</taxon>
        <taxon>Annelida</taxon>
        <taxon>Polychaeta</taxon>
        <taxon>Sedentaria</taxon>
        <taxon>Scolecida</taxon>
        <taxon>Capitellidae</taxon>
        <taxon>Capitella</taxon>
    </lineage>
</organism>
<dbReference type="EnsemblMetazoa" id="CapteT184398">
    <property type="protein sequence ID" value="CapteP184398"/>
    <property type="gene ID" value="CapteG184398"/>
</dbReference>
<keyword evidence="5 9" id="KW-0863">Zinc-finger</keyword>
<reference evidence="15" key="3">
    <citation type="submission" date="2015-06" db="UniProtKB">
        <authorList>
            <consortium name="EnsemblMetazoa"/>
        </authorList>
    </citation>
    <scope>IDENTIFICATION</scope>
</reference>
<dbReference type="PANTHER" id="PTHR11584:SF369">
    <property type="entry name" value="MITOGEN-ACTIVATED PROTEIN KINASE KINASE KINASE 19-RELATED"/>
    <property type="match status" value="1"/>
</dbReference>
<dbReference type="GO" id="GO:0008270">
    <property type="term" value="F:zinc ion binding"/>
    <property type="evidence" value="ECO:0007669"/>
    <property type="project" value="UniProtKB-KW"/>
</dbReference>
<dbReference type="OMA" id="QHPHLIK"/>
<dbReference type="InterPro" id="IPR008271">
    <property type="entry name" value="Ser/Thr_kinase_AS"/>
</dbReference>
<sequence>MSSADTESTRNSDSEDENEELVKEEEDTCPICLLEMVEGESLMECSSGCQNKLHHHCISIWFNECRRHNEPLICPLCRAAWKEDFIGDAPMVSVNGEASVDDQLDVPPNTRASSPHGSESDPDMMLPYADPIPPEHAETARLWIPVLGEEITSCLFSKNWAVREASLKHVSRLAQGALLLGVGAGRARVVLSSTRQAATRKMLECCCNVLAFMCADPVYKVFVAGLRTLRTVLSYTPCRDENQQTRLQRCMKSVVNTILWKCADSNKRTSQLSISALQELVKGQDGELGVGREIANPGTFDLGGVCYLLSCICQSFEVTSVQWQWLLGRFYMLDVLLDGNVSEFIIRPQEDGNYENYDRVFTILRFCVPAMNYGHQKVDRMARRVFYLLSKLQVQSTSIFKEIVDEILDDTNIHVQVYMRRKLLKVLSESQDGKEADGSPFITPIVSAASTPRCNSPVAASPPPPSWIPEAPPNTPNYKRMKSSHSAQTLAFSDLDAASALGLNVPCDASTPDASRMHKHSSMVVQVSDACTSPTLCIRGLPSPTESSDDSHPLARVSSQQDVGSQTESVAIRPSQLFGFTDESLYSEDKGVQTPDSLSEVGDELDIPIPGPDDDDFQPCASGNATYNTSASAFLTEDLSDLTLSPSGPEDKVSFKTEVASSPQTSAGSSQENCHCKEEIEKEEAEALAEALAKSTLKQDALPHVPGLSQTESQQETLTIRIHEEVSGIHGGDQPHQYQELVHWVRGPMLGTGAFSTCYQARDIKTGTLMAVKQISFCRNSLSEQEKVIEAVHEEIEMMARLNHPNVVRILGATQQGFHFFMFVEWMPGGSVALLLDKYGPFTEQVMINYTLQVLRGLAYLHDNHMLHRDLKGANLLVDSTGQRVRIGDFGASARLASRNTGAGEFQGQLLGTIAFMAPEVLRGESYGRSCDVWGIGCIVIEMATTKPPWGASDISNHLALIFKIASAERAPSIPECLSPPLRDLALRCLDPNREERPPARDLLKHPVFTMSR</sequence>
<accession>R7V4A0</accession>
<feature type="region of interest" description="Disordered" evidence="11">
    <location>
        <begin position="99"/>
        <end position="126"/>
    </location>
</feature>
<dbReference type="GO" id="GO:0035556">
    <property type="term" value="P:intracellular signal transduction"/>
    <property type="evidence" value="ECO:0007669"/>
    <property type="project" value="UniProtKB-ARBA"/>
</dbReference>
<feature type="domain" description="Protein kinase" evidence="12">
    <location>
        <begin position="744"/>
        <end position="1009"/>
    </location>
</feature>
<name>R7V4A0_CAPTE</name>
<dbReference type="InterPro" id="IPR019786">
    <property type="entry name" value="Zinc_finger_PHD-type_CS"/>
</dbReference>
<evidence type="ECO:0000256" key="2">
    <source>
        <dbReference type="ARBA" id="ARBA00022679"/>
    </source>
</evidence>
<dbReference type="Gene3D" id="1.10.510.10">
    <property type="entry name" value="Transferase(Phosphotransferase) domain 1"/>
    <property type="match status" value="1"/>
</dbReference>
<dbReference type="AlphaFoldDB" id="R7V4A0"/>
<dbReference type="OrthoDB" id="275301at2759"/>
<dbReference type="InterPro" id="IPR016024">
    <property type="entry name" value="ARM-type_fold"/>
</dbReference>
<keyword evidence="7" id="KW-0862">Zinc</keyword>
<dbReference type="Pfam" id="PF21040">
    <property type="entry name" value="CEP104-like_TOG"/>
    <property type="match status" value="1"/>
</dbReference>
<evidence type="ECO:0000256" key="3">
    <source>
        <dbReference type="ARBA" id="ARBA00022723"/>
    </source>
</evidence>
<evidence type="ECO:0000256" key="10">
    <source>
        <dbReference type="PROSITE-ProRule" id="PRU10141"/>
    </source>
</evidence>
<dbReference type="PROSITE" id="PS50089">
    <property type="entry name" value="ZF_RING_2"/>
    <property type="match status" value="1"/>
</dbReference>
<feature type="region of interest" description="Disordered" evidence="11">
    <location>
        <begin position="641"/>
        <end position="674"/>
    </location>
</feature>
<evidence type="ECO:0008006" key="17">
    <source>
        <dbReference type="Google" id="ProtNLM"/>
    </source>
</evidence>
<dbReference type="PROSITE" id="PS00107">
    <property type="entry name" value="PROTEIN_KINASE_ATP"/>
    <property type="match status" value="1"/>
</dbReference>
<dbReference type="InterPro" id="IPR001841">
    <property type="entry name" value="Znf_RING"/>
</dbReference>
<dbReference type="GO" id="GO:0005524">
    <property type="term" value="F:ATP binding"/>
    <property type="evidence" value="ECO:0007669"/>
    <property type="project" value="UniProtKB-UniRule"/>
</dbReference>
<evidence type="ECO:0000313" key="16">
    <source>
        <dbReference type="Proteomes" id="UP000014760"/>
    </source>
</evidence>
<dbReference type="InterPro" id="IPR011989">
    <property type="entry name" value="ARM-like"/>
</dbReference>
<feature type="compositionally biased region" description="Acidic residues" evidence="11">
    <location>
        <begin position="601"/>
        <end position="617"/>
    </location>
</feature>
<keyword evidence="8 10" id="KW-0067">ATP-binding</keyword>
<dbReference type="SUPFAM" id="SSF57850">
    <property type="entry name" value="RING/U-box"/>
    <property type="match status" value="1"/>
</dbReference>
<dbReference type="STRING" id="283909.R7V4A0"/>
<gene>
    <name evidence="14" type="ORF">CAPTEDRAFT_184398</name>
</gene>
<dbReference type="InterPro" id="IPR017441">
    <property type="entry name" value="Protein_kinase_ATP_BS"/>
</dbReference>
<dbReference type="Gene3D" id="3.30.40.10">
    <property type="entry name" value="Zinc/RING finger domain, C3HC4 (zinc finger)"/>
    <property type="match status" value="1"/>
</dbReference>
<dbReference type="Gene3D" id="1.25.10.10">
    <property type="entry name" value="Leucine-rich Repeat Variant"/>
    <property type="match status" value="1"/>
</dbReference>
<feature type="region of interest" description="Disordered" evidence="11">
    <location>
        <begin position="1"/>
        <end position="23"/>
    </location>
</feature>
<protein>
    <recommendedName>
        <fullName evidence="17">Protein kinase domain-containing protein</fullName>
    </recommendedName>
</protein>
<keyword evidence="16" id="KW-1185">Reference proteome</keyword>
<feature type="region of interest" description="Disordered" evidence="11">
    <location>
        <begin position="541"/>
        <end position="570"/>
    </location>
</feature>
<evidence type="ECO:0000256" key="6">
    <source>
        <dbReference type="ARBA" id="ARBA00022777"/>
    </source>
</evidence>
<dbReference type="InterPro" id="IPR000719">
    <property type="entry name" value="Prot_kinase_dom"/>
</dbReference>